<dbReference type="SUPFAM" id="SSF161187">
    <property type="entry name" value="YfgJ-like"/>
    <property type="match status" value="1"/>
</dbReference>
<sequence length="61" mass="6841">MCFARSELVTEQQPILCPDCGKSIEVLMACGAKSYFCNHCNELKSSQRVKAANPEVFEEKQ</sequence>
<evidence type="ECO:0000313" key="2">
    <source>
        <dbReference type="Proteomes" id="UP001195660"/>
    </source>
</evidence>
<organism evidence="1 2">
    <name type="scientific">Deefgea chitinilytica</name>
    <dbReference type="NCBI Taxonomy" id="570276"/>
    <lineage>
        <taxon>Bacteria</taxon>
        <taxon>Pseudomonadati</taxon>
        <taxon>Pseudomonadota</taxon>
        <taxon>Betaproteobacteria</taxon>
        <taxon>Neisseriales</taxon>
        <taxon>Chitinibacteraceae</taxon>
        <taxon>Deefgea</taxon>
    </lineage>
</organism>
<dbReference type="Proteomes" id="UP001195660">
    <property type="component" value="Unassembled WGS sequence"/>
</dbReference>
<proteinExistence type="predicted"/>
<dbReference type="InterPro" id="IPR010807">
    <property type="entry name" value="YfgJ-like"/>
</dbReference>
<protein>
    <submittedName>
        <fullName evidence="1">Uncharacterized protein</fullName>
    </submittedName>
</protein>
<dbReference type="InterPro" id="IPR029037">
    <property type="entry name" value="DUF1407/YfgJ-like_sf"/>
</dbReference>
<evidence type="ECO:0000313" key="1">
    <source>
        <dbReference type="EMBL" id="MBM5570678.1"/>
    </source>
</evidence>
<accession>A0ABS2C970</accession>
<comment type="caution">
    <text evidence="1">The sequence shown here is derived from an EMBL/GenBank/DDBJ whole genome shotgun (WGS) entry which is preliminary data.</text>
</comment>
<dbReference type="Pfam" id="PF07191">
    <property type="entry name" value="Zn_ribbon_6"/>
    <property type="match status" value="1"/>
</dbReference>
<dbReference type="Gene3D" id="2.10.290.10">
    <property type="entry name" value="YfgJ-like"/>
    <property type="match status" value="1"/>
</dbReference>
<gene>
    <name evidence="1" type="ORF">GM173_03685</name>
</gene>
<keyword evidence="2" id="KW-1185">Reference proteome</keyword>
<name>A0ABS2C970_9NEIS</name>
<dbReference type="EMBL" id="WOFE01000001">
    <property type="protein sequence ID" value="MBM5570678.1"/>
    <property type="molecule type" value="Genomic_DNA"/>
</dbReference>
<reference evidence="1 2" key="1">
    <citation type="submission" date="2019-11" db="EMBL/GenBank/DDBJ databases">
        <title>Novel Deefgea species.</title>
        <authorList>
            <person name="Han J.-H."/>
        </authorList>
    </citation>
    <scope>NUCLEOTIDE SEQUENCE [LARGE SCALE GENOMIC DNA]</scope>
    <source>
        <strain evidence="1 2">LMG 24817</strain>
    </source>
</reference>